<dbReference type="NCBIfam" id="NF003644">
    <property type="entry name" value="PRK05286.1-1"/>
    <property type="match status" value="1"/>
</dbReference>
<dbReference type="Pfam" id="PF01180">
    <property type="entry name" value="DHO_dh"/>
    <property type="match status" value="1"/>
</dbReference>
<feature type="binding site" evidence="13">
    <location>
        <position position="172"/>
    </location>
    <ligand>
        <name>FMN</name>
        <dbReference type="ChEBI" id="CHEBI:58210"/>
    </ligand>
</feature>
<gene>
    <name evidence="13" type="primary">pyrD</name>
    <name evidence="15" type="ORF">AAIA72_00900</name>
</gene>
<keyword evidence="11 13" id="KW-0472">Membrane</keyword>
<dbReference type="NCBIfam" id="NF003645">
    <property type="entry name" value="PRK05286.1-2"/>
    <property type="match status" value="1"/>
</dbReference>
<dbReference type="NCBIfam" id="NF003646">
    <property type="entry name" value="PRK05286.1-4"/>
    <property type="match status" value="1"/>
</dbReference>
<dbReference type="InterPro" id="IPR050074">
    <property type="entry name" value="DHO_dehydrogenase"/>
</dbReference>
<keyword evidence="7 13" id="KW-0285">Flavoprotein</keyword>
<dbReference type="CDD" id="cd04738">
    <property type="entry name" value="DHOD_2_like"/>
    <property type="match status" value="1"/>
</dbReference>
<evidence type="ECO:0000256" key="7">
    <source>
        <dbReference type="ARBA" id="ARBA00022630"/>
    </source>
</evidence>
<keyword evidence="8 13" id="KW-0288">FMN</keyword>
<feature type="active site" description="Nucleophile" evidence="13">
    <location>
        <position position="175"/>
    </location>
</feature>
<dbReference type="RefSeq" id="WP_369601580.1">
    <property type="nucleotide sequence ID" value="NZ_CP154858.1"/>
</dbReference>
<dbReference type="GO" id="GO:0006207">
    <property type="term" value="P:'de novo' pyrimidine nucleobase biosynthetic process"/>
    <property type="evidence" value="ECO:0007669"/>
    <property type="project" value="UniProtKB-UniRule"/>
</dbReference>
<dbReference type="NCBIfam" id="TIGR01036">
    <property type="entry name" value="pyrD_sub2"/>
    <property type="match status" value="1"/>
</dbReference>
<feature type="domain" description="Dihydroorotate dehydrogenase catalytic" evidence="14">
    <location>
        <begin position="47"/>
        <end position="336"/>
    </location>
</feature>
<dbReference type="HAMAP" id="MF_00225">
    <property type="entry name" value="DHO_dh_type2"/>
    <property type="match status" value="1"/>
</dbReference>
<keyword evidence="6 13" id="KW-1003">Cell membrane</keyword>
<dbReference type="FunFam" id="3.20.20.70:FF:000028">
    <property type="entry name" value="Dihydroorotate dehydrogenase (quinone)"/>
    <property type="match status" value="1"/>
</dbReference>
<dbReference type="EC" id="1.3.5.2" evidence="13"/>
<evidence type="ECO:0000256" key="8">
    <source>
        <dbReference type="ARBA" id="ARBA00022643"/>
    </source>
</evidence>
<feature type="binding site" evidence="13">
    <location>
        <position position="268"/>
    </location>
    <ligand>
        <name>FMN</name>
        <dbReference type="ChEBI" id="CHEBI:58210"/>
    </ligand>
</feature>
<dbReference type="PANTHER" id="PTHR48109">
    <property type="entry name" value="DIHYDROOROTATE DEHYDROGENASE (QUINONE), MITOCHONDRIAL-RELATED"/>
    <property type="match status" value="1"/>
</dbReference>
<dbReference type="SUPFAM" id="SSF51395">
    <property type="entry name" value="FMN-linked oxidoreductases"/>
    <property type="match status" value="1"/>
</dbReference>
<comment type="subunit">
    <text evidence="5 13">Monomer.</text>
</comment>
<evidence type="ECO:0000256" key="11">
    <source>
        <dbReference type="ARBA" id="ARBA00023136"/>
    </source>
</evidence>
<dbReference type="PROSITE" id="PS00911">
    <property type="entry name" value="DHODEHASE_1"/>
    <property type="match status" value="1"/>
</dbReference>
<feature type="binding site" evidence="13">
    <location>
        <position position="66"/>
    </location>
    <ligand>
        <name>substrate</name>
    </ligand>
</feature>
<dbReference type="EMBL" id="CP154858">
    <property type="protein sequence ID" value="XDT72574.1"/>
    <property type="molecule type" value="Genomic_DNA"/>
</dbReference>
<comment type="similarity">
    <text evidence="4 13">Belongs to the dihydroorotate dehydrogenase family. Type 2 subfamily.</text>
</comment>
<dbReference type="NCBIfam" id="NF003652">
    <property type="entry name" value="PRK05286.2-5"/>
    <property type="match status" value="1"/>
</dbReference>
<evidence type="ECO:0000256" key="6">
    <source>
        <dbReference type="ARBA" id="ARBA00022475"/>
    </source>
</evidence>
<proteinExistence type="inferred from homology"/>
<evidence type="ECO:0000256" key="4">
    <source>
        <dbReference type="ARBA" id="ARBA00005359"/>
    </source>
</evidence>
<dbReference type="PANTHER" id="PTHR48109:SF4">
    <property type="entry name" value="DIHYDROOROTATE DEHYDROGENASE (QUINONE), MITOCHONDRIAL"/>
    <property type="match status" value="1"/>
</dbReference>
<comment type="cofactor">
    <cofactor evidence="13">
        <name>FMN</name>
        <dbReference type="ChEBI" id="CHEBI:58210"/>
    </cofactor>
    <text evidence="13">Binds 1 FMN per subunit.</text>
</comment>
<feature type="binding site" evidence="13">
    <location>
        <position position="86"/>
    </location>
    <ligand>
        <name>FMN</name>
        <dbReference type="ChEBI" id="CHEBI:58210"/>
    </ligand>
</feature>
<evidence type="ECO:0000256" key="3">
    <source>
        <dbReference type="ARBA" id="ARBA00005161"/>
    </source>
</evidence>
<dbReference type="InterPro" id="IPR001295">
    <property type="entry name" value="Dihydroorotate_DH_CS"/>
</dbReference>
<evidence type="ECO:0000256" key="5">
    <source>
        <dbReference type="ARBA" id="ARBA00011245"/>
    </source>
</evidence>
<accession>A0AB39UX76</accession>
<reference evidence="15" key="1">
    <citation type="submission" date="2024-05" db="EMBL/GenBank/DDBJ databases">
        <title>Genome sequencing of novel strain.</title>
        <authorList>
            <person name="Ganbat D."/>
            <person name="Ganbat S."/>
            <person name="Lee S.-J."/>
        </authorList>
    </citation>
    <scope>NUCLEOTIDE SEQUENCE</scope>
    <source>
        <strain evidence="15">SMD15-11</strain>
    </source>
</reference>
<comment type="function">
    <text evidence="1 13">Catalyzes the conversion of dihydroorotate to orotate with quinone as electron acceptor.</text>
</comment>
<feature type="binding site" evidence="13">
    <location>
        <position position="172"/>
    </location>
    <ligand>
        <name>substrate</name>
    </ligand>
</feature>
<feature type="binding site" evidence="13">
    <location>
        <position position="245"/>
    </location>
    <ligand>
        <name>FMN</name>
        <dbReference type="ChEBI" id="CHEBI:58210"/>
    </ligand>
</feature>
<feature type="binding site" evidence="13">
    <location>
        <begin position="111"/>
        <end position="115"/>
    </location>
    <ligand>
        <name>substrate</name>
    </ligand>
</feature>
<feature type="binding site" evidence="13">
    <location>
        <begin position="318"/>
        <end position="319"/>
    </location>
    <ligand>
        <name>FMN</name>
        <dbReference type="ChEBI" id="CHEBI:58210"/>
    </ligand>
</feature>
<feature type="binding site" evidence="13">
    <location>
        <begin position="246"/>
        <end position="247"/>
    </location>
    <ligand>
        <name>substrate</name>
    </ligand>
</feature>
<comment type="catalytic activity">
    <reaction evidence="12 13">
        <text>(S)-dihydroorotate + a quinone = orotate + a quinol</text>
        <dbReference type="Rhea" id="RHEA:30187"/>
        <dbReference type="ChEBI" id="CHEBI:24646"/>
        <dbReference type="ChEBI" id="CHEBI:30839"/>
        <dbReference type="ChEBI" id="CHEBI:30864"/>
        <dbReference type="ChEBI" id="CHEBI:132124"/>
        <dbReference type="EC" id="1.3.5.2"/>
    </reaction>
</comment>
<evidence type="ECO:0000256" key="2">
    <source>
        <dbReference type="ARBA" id="ARBA00004202"/>
    </source>
</evidence>
<evidence type="ECO:0000259" key="14">
    <source>
        <dbReference type="Pfam" id="PF01180"/>
    </source>
</evidence>
<feature type="binding site" evidence="13">
    <location>
        <begin position="62"/>
        <end position="66"/>
    </location>
    <ligand>
        <name>FMN</name>
        <dbReference type="ChEBI" id="CHEBI:58210"/>
    </ligand>
</feature>
<sequence>MDYRLIQPLLFRLNPETAHDLSLNVLATLARLGVAEWFGRRPEPRPVTLMGLTFPNPVGLAAGLDKDGRCIDGLAAMGFGFLEVGTVTPRPQPGNPRPRLFRLPDQQAIINRMGFNNDGVDALIRRLDKTRYDGILGINVGKNKDTPQEEASKDYVTCIEKVYHRASYITVNLSSPNTPGLRALQFGEALRELIGEVREAQERLASRHGRRVPVVVKIAPDMSDDEIRMTGETLVQAGVDGIIATNTTLSREGVERAPHGKETGGLSGAPLTTRATEVVRVLCETVDGRVPVIASGGVMDGESALAKVEAGAALVQIYTGFIYRGPELIREIAHRLYQAGWPDLPHIRTLAAKSAGTEG</sequence>
<evidence type="ECO:0000256" key="13">
    <source>
        <dbReference type="HAMAP-Rule" id="MF_00225"/>
    </source>
</evidence>
<feature type="binding site" evidence="13">
    <location>
        <position position="139"/>
    </location>
    <ligand>
        <name>FMN</name>
        <dbReference type="ChEBI" id="CHEBI:58210"/>
    </ligand>
</feature>
<evidence type="ECO:0000256" key="1">
    <source>
        <dbReference type="ARBA" id="ARBA00003125"/>
    </source>
</evidence>
<dbReference type="InterPro" id="IPR013785">
    <property type="entry name" value="Aldolase_TIM"/>
</dbReference>
<feature type="binding site" evidence="13">
    <location>
        <position position="297"/>
    </location>
    <ligand>
        <name>FMN</name>
        <dbReference type="ChEBI" id="CHEBI:58210"/>
    </ligand>
</feature>
<evidence type="ECO:0000256" key="10">
    <source>
        <dbReference type="ARBA" id="ARBA00023002"/>
    </source>
</evidence>
<feature type="binding site" evidence="13">
    <location>
        <position position="217"/>
    </location>
    <ligand>
        <name>FMN</name>
        <dbReference type="ChEBI" id="CHEBI:58210"/>
    </ligand>
</feature>
<dbReference type="AlphaFoldDB" id="A0AB39UX76"/>
<dbReference type="InterPro" id="IPR005720">
    <property type="entry name" value="Dihydroorotate_DH_cat"/>
</dbReference>
<dbReference type="GO" id="GO:0005886">
    <property type="term" value="C:plasma membrane"/>
    <property type="evidence" value="ECO:0007669"/>
    <property type="project" value="UniProtKB-SubCell"/>
</dbReference>
<feature type="binding site" evidence="13">
    <location>
        <position position="177"/>
    </location>
    <ligand>
        <name>substrate</name>
    </ligand>
</feature>
<dbReference type="KEGG" id="tcd:AAIA72_00900"/>
<name>A0AB39UX76_9GAMM</name>
<evidence type="ECO:0000256" key="12">
    <source>
        <dbReference type="ARBA" id="ARBA00048639"/>
    </source>
</evidence>
<keyword evidence="9 13" id="KW-0665">Pyrimidine biosynthesis</keyword>
<comment type="subcellular location">
    <subcellularLocation>
        <location evidence="2 13">Cell membrane</location>
        <topology evidence="2 13">Peripheral membrane protein</topology>
    </subcellularLocation>
</comment>
<keyword evidence="10 13" id="KW-0560">Oxidoreductase</keyword>
<organism evidence="15">
    <name type="scientific">Thermohahella caldifontis</name>
    <dbReference type="NCBI Taxonomy" id="3142973"/>
    <lineage>
        <taxon>Bacteria</taxon>
        <taxon>Pseudomonadati</taxon>
        <taxon>Pseudomonadota</taxon>
        <taxon>Gammaproteobacteria</taxon>
        <taxon>Oceanospirillales</taxon>
        <taxon>Hahellaceae</taxon>
        <taxon>Thermohahella</taxon>
    </lineage>
</organism>
<dbReference type="Gene3D" id="3.20.20.70">
    <property type="entry name" value="Aldolase class I"/>
    <property type="match status" value="1"/>
</dbReference>
<protein>
    <recommendedName>
        <fullName evidence="13">Dihydroorotate dehydrogenase (quinone)</fullName>
        <ecNumber evidence="13">1.3.5.2</ecNumber>
    </recommendedName>
    <alternativeName>
        <fullName evidence="13">DHOdehase</fullName>
        <shortName evidence="13">DHOD</shortName>
        <shortName evidence="13">DHODase</shortName>
    </alternativeName>
    <alternativeName>
        <fullName evidence="13">Dihydroorotate oxidase</fullName>
    </alternativeName>
</protein>
<dbReference type="GO" id="GO:0005737">
    <property type="term" value="C:cytoplasm"/>
    <property type="evidence" value="ECO:0007669"/>
    <property type="project" value="InterPro"/>
</dbReference>
<dbReference type="GO" id="GO:0044205">
    <property type="term" value="P:'de novo' UMP biosynthetic process"/>
    <property type="evidence" value="ECO:0007669"/>
    <property type="project" value="UniProtKB-UniRule"/>
</dbReference>
<dbReference type="PROSITE" id="PS00912">
    <property type="entry name" value="DHODEHASE_2"/>
    <property type="match status" value="1"/>
</dbReference>
<evidence type="ECO:0000313" key="15">
    <source>
        <dbReference type="EMBL" id="XDT72574.1"/>
    </source>
</evidence>
<dbReference type="InterPro" id="IPR005719">
    <property type="entry name" value="Dihydroorotate_DH_2"/>
</dbReference>
<comment type="pathway">
    <text evidence="3 13">Pyrimidine metabolism; UMP biosynthesis via de novo pathway; orotate from (S)-dihydroorotate (quinone route): step 1/1.</text>
</comment>
<evidence type="ECO:0000256" key="9">
    <source>
        <dbReference type="ARBA" id="ARBA00022975"/>
    </source>
</evidence>
<dbReference type="GO" id="GO:0106430">
    <property type="term" value="F:dihydroorotate dehydrogenase (quinone) activity"/>
    <property type="evidence" value="ECO:0007669"/>
    <property type="project" value="UniProtKB-EC"/>
</dbReference>